<evidence type="ECO:0000313" key="2">
    <source>
        <dbReference type="EMBL" id="KAK4607390.1"/>
    </source>
</evidence>
<accession>A0AAN7JE70</accession>
<feature type="region of interest" description="Disordered" evidence="1">
    <location>
        <begin position="75"/>
        <end position="100"/>
    </location>
</feature>
<comment type="caution">
    <text evidence="2">The sequence shown here is derived from an EMBL/GenBank/DDBJ whole genome shotgun (WGS) entry which is preliminary data.</text>
</comment>
<gene>
    <name evidence="2" type="ORF">RGQ29_001292</name>
</gene>
<name>A0AAN7JE70_QUERU</name>
<organism evidence="2 3">
    <name type="scientific">Quercus rubra</name>
    <name type="common">Northern red oak</name>
    <name type="synonym">Quercus borealis</name>
    <dbReference type="NCBI Taxonomy" id="3512"/>
    <lineage>
        <taxon>Eukaryota</taxon>
        <taxon>Viridiplantae</taxon>
        <taxon>Streptophyta</taxon>
        <taxon>Embryophyta</taxon>
        <taxon>Tracheophyta</taxon>
        <taxon>Spermatophyta</taxon>
        <taxon>Magnoliopsida</taxon>
        <taxon>eudicotyledons</taxon>
        <taxon>Gunneridae</taxon>
        <taxon>Pentapetalae</taxon>
        <taxon>rosids</taxon>
        <taxon>fabids</taxon>
        <taxon>Fagales</taxon>
        <taxon>Fagaceae</taxon>
        <taxon>Quercus</taxon>
    </lineage>
</organism>
<evidence type="ECO:0000313" key="3">
    <source>
        <dbReference type="Proteomes" id="UP001324115"/>
    </source>
</evidence>
<proteinExistence type="predicted"/>
<dbReference type="Proteomes" id="UP001324115">
    <property type="component" value="Unassembled WGS sequence"/>
</dbReference>
<dbReference type="EMBL" id="JAXUIC010000001">
    <property type="protein sequence ID" value="KAK4607391.1"/>
    <property type="molecule type" value="Genomic_DNA"/>
</dbReference>
<evidence type="ECO:0000256" key="1">
    <source>
        <dbReference type="SAM" id="MobiDB-lite"/>
    </source>
</evidence>
<dbReference type="AlphaFoldDB" id="A0AAN7JE70"/>
<reference evidence="2 3" key="1">
    <citation type="journal article" date="2023" name="G3 (Bethesda)">
        <title>A haplotype-resolved chromosome-scale genome for Quercus rubra L. provides insights into the genetics of adaptive traits for red oak species.</title>
        <authorList>
            <person name="Kapoor B."/>
            <person name="Jenkins J."/>
            <person name="Schmutz J."/>
            <person name="Zhebentyayeva T."/>
            <person name="Kuelheim C."/>
            <person name="Coggeshall M."/>
            <person name="Heim C."/>
            <person name="Lasky J.R."/>
            <person name="Leites L."/>
            <person name="Islam-Faridi N."/>
            <person name="Romero-Severson J."/>
            <person name="DeLeo V.L."/>
            <person name="Lucas S.M."/>
            <person name="Lazic D."/>
            <person name="Gailing O."/>
            <person name="Carlson J."/>
            <person name="Staton M."/>
        </authorList>
    </citation>
    <scope>NUCLEOTIDE SEQUENCE [LARGE SCALE GENOMIC DNA]</scope>
    <source>
        <strain evidence="2">Pseudo-F2</strain>
    </source>
</reference>
<protein>
    <submittedName>
        <fullName evidence="2">Uncharacterized protein</fullName>
    </submittedName>
</protein>
<sequence length="129" mass="14981">MTTSHRCQLMFFSYLNRPKENDDDLGVSHHRSETEGRQLLIVYLGMLFHDYKKCIESQQRSGIHSFHLDSVLPGHKHGHGPGTEYESTSMGMGPRTSLPNHKLHIQGTERVEEKLLYRERWLLTLNLPL</sequence>
<keyword evidence="3" id="KW-1185">Reference proteome</keyword>
<dbReference type="EMBL" id="JAXUIC010000001">
    <property type="protein sequence ID" value="KAK4607389.1"/>
    <property type="molecule type" value="Genomic_DNA"/>
</dbReference>
<dbReference type="EMBL" id="JAXUIC010000001">
    <property type="protein sequence ID" value="KAK4607390.1"/>
    <property type="molecule type" value="Genomic_DNA"/>
</dbReference>